<feature type="region of interest" description="Disordered" evidence="1">
    <location>
        <begin position="26"/>
        <end position="48"/>
    </location>
</feature>
<name>A0A6J4NFJ9_9ACTN</name>
<dbReference type="EMBL" id="CADCUL010000151">
    <property type="protein sequence ID" value="CAA9381315.1"/>
    <property type="molecule type" value="Genomic_DNA"/>
</dbReference>
<gene>
    <name evidence="2" type="ORF">AVDCRST_MAG21-1720</name>
</gene>
<dbReference type="AlphaFoldDB" id="A0A6J4NFJ9"/>
<evidence type="ECO:0000313" key="2">
    <source>
        <dbReference type="EMBL" id="CAA9381315.1"/>
    </source>
</evidence>
<accession>A0A6J4NFJ9</accession>
<reference evidence="2" key="1">
    <citation type="submission" date="2020-02" db="EMBL/GenBank/DDBJ databases">
        <authorList>
            <person name="Meier V. D."/>
        </authorList>
    </citation>
    <scope>NUCLEOTIDE SEQUENCE</scope>
    <source>
        <strain evidence="2">AVDCRST_MAG21</strain>
    </source>
</reference>
<protein>
    <submittedName>
        <fullName evidence="2">Uncharacterized protein</fullName>
    </submittedName>
</protein>
<sequence length="48" mass="5313">MGTPVMSNSRRRPDLLVRGPMSWVLSRGLPEHDQAPVEPAGRRTGSTR</sequence>
<proteinExistence type="predicted"/>
<organism evidence="2">
    <name type="scientific">uncultured Nocardioidaceae bacterium</name>
    <dbReference type="NCBI Taxonomy" id="253824"/>
    <lineage>
        <taxon>Bacteria</taxon>
        <taxon>Bacillati</taxon>
        <taxon>Actinomycetota</taxon>
        <taxon>Actinomycetes</taxon>
        <taxon>Propionibacteriales</taxon>
        <taxon>Nocardioidaceae</taxon>
        <taxon>environmental samples</taxon>
    </lineage>
</organism>
<evidence type="ECO:0000256" key="1">
    <source>
        <dbReference type="SAM" id="MobiDB-lite"/>
    </source>
</evidence>